<dbReference type="Gene3D" id="3.30.565.10">
    <property type="entry name" value="Histidine kinase-like ATPase, C-terminal domain"/>
    <property type="match status" value="1"/>
</dbReference>
<dbReference type="InterPro" id="IPR005467">
    <property type="entry name" value="His_kinase_dom"/>
</dbReference>
<evidence type="ECO:0000259" key="9">
    <source>
        <dbReference type="PROSITE" id="PS50109"/>
    </source>
</evidence>
<evidence type="ECO:0000259" key="8">
    <source>
        <dbReference type="PROSITE" id="PS01124"/>
    </source>
</evidence>
<dbReference type="InterPro" id="IPR003594">
    <property type="entry name" value="HATPase_dom"/>
</dbReference>
<evidence type="ECO:0000256" key="6">
    <source>
        <dbReference type="PROSITE-ProRule" id="PRU00169"/>
    </source>
</evidence>
<dbReference type="Gene3D" id="2.130.10.10">
    <property type="entry name" value="YVTN repeat-like/Quinoprotein amine dehydrogenase"/>
    <property type="match status" value="2"/>
</dbReference>
<dbReference type="SMART" id="SM00387">
    <property type="entry name" value="HATPase_c"/>
    <property type="match status" value="1"/>
</dbReference>
<dbReference type="SMART" id="SM00388">
    <property type="entry name" value="HisKA"/>
    <property type="match status" value="1"/>
</dbReference>
<dbReference type="Pfam" id="PF02518">
    <property type="entry name" value="HATPase_c"/>
    <property type="match status" value="1"/>
</dbReference>
<dbReference type="Gene3D" id="1.10.10.60">
    <property type="entry name" value="Homeodomain-like"/>
    <property type="match status" value="1"/>
</dbReference>
<keyword evidence="4" id="KW-0805">Transcription regulation</keyword>
<evidence type="ECO:0000313" key="11">
    <source>
        <dbReference type="EMBL" id="MFD0999555.1"/>
    </source>
</evidence>
<feature type="modified residue" description="4-aspartylphosphate" evidence="6">
    <location>
        <position position="1172"/>
    </location>
</feature>
<dbReference type="PANTHER" id="PTHR43547">
    <property type="entry name" value="TWO-COMPONENT HISTIDINE KINASE"/>
    <property type="match status" value="1"/>
</dbReference>
<dbReference type="Proteomes" id="UP001597112">
    <property type="component" value="Unassembled WGS sequence"/>
</dbReference>
<dbReference type="InterPro" id="IPR003961">
    <property type="entry name" value="FN3_dom"/>
</dbReference>
<dbReference type="SUPFAM" id="SSF47384">
    <property type="entry name" value="Homodimeric domain of signal transducing histidine kinase"/>
    <property type="match status" value="1"/>
</dbReference>
<dbReference type="RefSeq" id="WP_377578215.1">
    <property type="nucleotide sequence ID" value="NZ_JBHTKA010000001.1"/>
</dbReference>
<feature type="domain" description="HTH araC/xylS-type" evidence="8">
    <location>
        <begin position="1271"/>
        <end position="1370"/>
    </location>
</feature>
<feature type="domain" description="Response regulatory" evidence="10">
    <location>
        <begin position="1124"/>
        <end position="1239"/>
    </location>
</feature>
<organism evidence="11 12">
    <name type="scientific">Ohtaekwangia kribbensis</name>
    <dbReference type="NCBI Taxonomy" id="688913"/>
    <lineage>
        <taxon>Bacteria</taxon>
        <taxon>Pseudomonadati</taxon>
        <taxon>Bacteroidota</taxon>
        <taxon>Cytophagia</taxon>
        <taxon>Cytophagales</taxon>
        <taxon>Fulvivirgaceae</taxon>
        <taxon>Ohtaekwangia</taxon>
    </lineage>
</organism>
<accession>A0ABW3K2A6</accession>
<gene>
    <name evidence="11" type="ORF">ACFQ21_09565</name>
</gene>
<evidence type="ECO:0000256" key="4">
    <source>
        <dbReference type="ARBA" id="ARBA00023015"/>
    </source>
</evidence>
<dbReference type="Pfam" id="PF07494">
    <property type="entry name" value="Reg_prop"/>
    <property type="match status" value="8"/>
</dbReference>
<dbReference type="Pfam" id="PF12833">
    <property type="entry name" value="HTH_18"/>
    <property type="match status" value="1"/>
</dbReference>
<dbReference type="SUPFAM" id="SSF63829">
    <property type="entry name" value="Calcium-dependent phosphotriesterase"/>
    <property type="match status" value="3"/>
</dbReference>
<name>A0ABW3K2A6_9BACT</name>
<keyword evidence="5" id="KW-0804">Transcription</keyword>
<dbReference type="InterPro" id="IPR013783">
    <property type="entry name" value="Ig-like_fold"/>
</dbReference>
<dbReference type="InterPro" id="IPR011123">
    <property type="entry name" value="Y_Y_Y"/>
</dbReference>
<dbReference type="Gene3D" id="1.10.287.130">
    <property type="match status" value="1"/>
</dbReference>
<dbReference type="CDD" id="cd16922">
    <property type="entry name" value="HATPase_EvgS-ArcB-TorS-like"/>
    <property type="match status" value="1"/>
</dbReference>
<dbReference type="InterPro" id="IPR009057">
    <property type="entry name" value="Homeodomain-like_sf"/>
</dbReference>
<evidence type="ECO:0000256" key="2">
    <source>
        <dbReference type="ARBA" id="ARBA00012438"/>
    </source>
</evidence>
<dbReference type="InterPro" id="IPR011006">
    <property type="entry name" value="CheY-like_superfamily"/>
</dbReference>
<dbReference type="PROSITE" id="PS01124">
    <property type="entry name" value="HTH_ARAC_FAMILY_2"/>
    <property type="match status" value="1"/>
</dbReference>
<dbReference type="SMART" id="SM00448">
    <property type="entry name" value="REC"/>
    <property type="match status" value="1"/>
</dbReference>
<dbReference type="Pfam" id="PF00512">
    <property type="entry name" value="HisKA"/>
    <property type="match status" value="1"/>
</dbReference>
<feature type="domain" description="Histidine kinase" evidence="9">
    <location>
        <begin position="870"/>
        <end position="1090"/>
    </location>
</feature>
<dbReference type="SUPFAM" id="SSF55874">
    <property type="entry name" value="ATPase domain of HSP90 chaperone/DNA topoisomerase II/histidine kinase"/>
    <property type="match status" value="1"/>
</dbReference>
<reference evidence="12" key="1">
    <citation type="journal article" date="2019" name="Int. J. Syst. Evol. Microbiol.">
        <title>The Global Catalogue of Microorganisms (GCM) 10K type strain sequencing project: providing services to taxonomists for standard genome sequencing and annotation.</title>
        <authorList>
            <consortium name="The Broad Institute Genomics Platform"/>
            <consortium name="The Broad Institute Genome Sequencing Center for Infectious Disease"/>
            <person name="Wu L."/>
            <person name="Ma J."/>
        </authorList>
    </citation>
    <scope>NUCLEOTIDE SEQUENCE [LARGE SCALE GENOMIC DNA]</scope>
    <source>
        <strain evidence="12">CCUG 58938</strain>
    </source>
</reference>
<dbReference type="Gene3D" id="2.60.40.10">
    <property type="entry name" value="Immunoglobulins"/>
    <property type="match status" value="1"/>
</dbReference>
<dbReference type="Gene3D" id="3.40.50.2300">
    <property type="match status" value="1"/>
</dbReference>
<comment type="caution">
    <text evidence="11">The sequence shown here is derived from an EMBL/GenBank/DDBJ whole genome shotgun (WGS) entry which is preliminary data.</text>
</comment>
<dbReference type="InterPro" id="IPR036890">
    <property type="entry name" value="HATPase_C_sf"/>
</dbReference>
<evidence type="ECO:0000256" key="5">
    <source>
        <dbReference type="ARBA" id="ARBA00023163"/>
    </source>
</evidence>
<dbReference type="SUPFAM" id="SSF46689">
    <property type="entry name" value="Homeodomain-like"/>
    <property type="match status" value="1"/>
</dbReference>
<dbReference type="PANTHER" id="PTHR43547:SF2">
    <property type="entry name" value="HYBRID SIGNAL TRANSDUCTION HISTIDINE KINASE C"/>
    <property type="match status" value="1"/>
</dbReference>
<dbReference type="CDD" id="cd00063">
    <property type="entry name" value="FN3"/>
    <property type="match status" value="1"/>
</dbReference>
<dbReference type="Pfam" id="PF07495">
    <property type="entry name" value="Y_Y_Y"/>
    <property type="match status" value="1"/>
</dbReference>
<dbReference type="InterPro" id="IPR015943">
    <property type="entry name" value="WD40/YVTN_repeat-like_dom_sf"/>
</dbReference>
<evidence type="ECO:0000259" key="10">
    <source>
        <dbReference type="PROSITE" id="PS50110"/>
    </source>
</evidence>
<evidence type="ECO:0000256" key="3">
    <source>
        <dbReference type="ARBA" id="ARBA00022553"/>
    </source>
</evidence>
<dbReference type="CDD" id="cd17574">
    <property type="entry name" value="REC_OmpR"/>
    <property type="match status" value="1"/>
</dbReference>
<sequence length="1376" mass="156432">MDKRIFCTVVLLACAAGVMAQPEPYKFMHVNVNDGLSHNEVLSFLKDKRGFLWIGTAAGLNRYDGYTVKVFQHDSRDTTSIIHNAVQDLFELPDGRIGVLTTAGLTLYDPQTEKFQKNLSAFYDIYKIPQGALNNVVKDYEGNFWFIHASAGLVRYTVSSGDAVSIRHHEKDAQSIASDSVVSLVQDVKGSHWIIHANGIIEQIGVKGNKHYVTYRNDYLFKQNKAAIRKYRLLTDKDGDLWIFIADDNQGVFYFNSGNKSFTHIHKDSPGAHLNTNIVRDMEQDNKGLIWVGTDHGGINLIDKRDFSIRYITHNDEDEKSLSQNSINTLYKDTDGIIWVGTYKRGVSYYHENIVRFPLYKHSPTNPYGLPYADVNRFVEDDKGNIWIGTNGGGLLYFNRATGRFTQYRYNPANTNSIGSDVIVSLYIDHTKKLWIGTYYGGLTCYDGTKFIRYNNNPSDPSSLSNQSVWEIYEDSRHRLWVGTLNGGLNLFDERTQSFSHYRATDLNSVGSDYIAAITEDREGDLWIGTTAGVDVLSRQRGRFIHYESESSNPQSLSNNAVLDIREDSKGRIWIGTAGGLNLFNRKNNSFQVFTKEDGLPHNTILTILEDDRGDIWMSTPNGLSQMKITSAPDGKSIYTFSNYGEPEGLQGKQFNENAAFKTSRGELIFGGSNGFNIFKPSQLGLNKDVPEVVFTDFQLFNESIKAEELVDGNILLPKDISTLSEIRLPPGKDVFSIEFAALNFFHPEKNKYKYKLEGFHTDWLPADSKSRRVTFTNLDPGEYTFRVIAANNDGFWNEKGATLKIAVLPPFWKTRTALVIYFVLIITGLLITRRLVQQREKMKFIIQQERQEAMRMHELDMMKIKFFTNVSHEFRTPLTLILTPIEKILKQVKDTEQQNQFLLIQRNAKRLLNLVNQLLDFRKLEVQEIKFNPSEGDIIHFIKEAVYSFSDLSEKKAIQLKFNSSVNSLVTIFDQDKLEKILFNLLSNAFKFTPEHGAVTVGVEQKTEVDGKWLCIDVKDTGIGIAPDKQERIFERFFQNELPKSMVNQGSGIGLSITKEFVKIHGGSISVESESGKGSRFIVRLPLQDASSQAETITQEIIEPVDEEPIAESAGARLVKKPLLLLVEDNEDFRFYLKDNLKADYQIVEAANGKEGWKKVQEQLPDLVVSDIMMPEMNGIDFCKKIKSDQRVSHIPVILLTARAAEEQKVEGFQSGADDYITKPFNFEILTSRIQNLIMQREKFHRAFPKQLDVKASELNITPLDEKFIQNAVKCVEDNVSKADFSVEDMSRELGISRAHLYKKIIALTGKSPLEFIRTIRLQQAAQLLEKSQLTVAEIAYQVGFNNPKYFARYFKEQYHVLPSAYAAGKRRRAV</sequence>
<dbReference type="EMBL" id="JBHTKA010000001">
    <property type="protein sequence ID" value="MFD0999555.1"/>
    <property type="molecule type" value="Genomic_DNA"/>
</dbReference>
<dbReference type="InterPro" id="IPR036097">
    <property type="entry name" value="HisK_dim/P_sf"/>
</dbReference>
<dbReference type="PRINTS" id="PR00344">
    <property type="entry name" value="BCTRLSENSOR"/>
</dbReference>
<dbReference type="InterPro" id="IPR003661">
    <property type="entry name" value="HisK_dim/P_dom"/>
</dbReference>
<evidence type="ECO:0000256" key="1">
    <source>
        <dbReference type="ARBA" id="ARBA00000085"/>
    </source>
</evidence>
<protein>
    <recommendedName>
        <fullName evidence="2">histidine kinase</fullName>
        <ecNumber evidence="2">2.7.13.3</ecNumber>
    </recommendedName>
</protein>
<dbReference type="PROSITE" id="PS50110">
    <property type="entry name" value="RESPONSE_REGULATORY"/>
    <property type="match status" value="1"/>
</dbReference>
<keyword evidence="3 6" id="KW-0597">Phosphoprotein</keyword>
<dbReference type="InterPro" id="IPR018060">
    <property type="entry name" value="HTH_AraC"/>
</dbReference>
<dbReference type="SUPFAM" id="SSF52172">
    <property type="entry name" value="CheY-like"/>
    <property type="match status" value="1"/>
</dbReference>
<feature type="signal peptide" evidence="7">
    <location>
        <begin position="1"/>
        <end position="20"/>
    </location>
</feature>
<dbReference type="InterPro" id="IPR001789">
    <property type="entry name" value="Sig_transdc_resp-reg_receiver"/>
</dbReference>
<dbReference type="CDD" id="cd00082">
    <property type="entry name" value="HisKA"/>
    <property type="match status" value="1"/>
</dbReference>
<keyword evidence="12" id="KW-1185">Reference proteome</keyword>
<dbReference type="InterPro" id="IPR011110">
    <property type="entry name" value="Reg_prop"/>
</dbReference>
<feature type="chain" id="PRO_5046754276" description="histidine kinase" evidence="7">
    <location>
        <begin position="21"/>
        <end position="1376"/>
    </location>
</feature>
<dbReference type="SMART" id="SM00342">
    <property type="entry name" value="HTH_ARAC"/>
    <property type="match status" value="1"/>
</dbReference>
<dbReference type="InterPro" id="IPR004358">
    <property type="entry name" value="Sig_transdc_His_kin-like_C"/>
</dbReference>
<comment type="catalytic activity">
    <reaction evidence="1">
        <text>ATP + protein L-histidine = ADP + protein N-phospho-L-histidine.</text>
        <dbReference type="EC" id="2.7.13.3"/>
    </reaction>
</comment>
<keyword evidence="7" id="KW-0732">Signal</keyword>
<evidence type="ECO:0000313" key="12">
    <source>
        <dbReference type="Proteomes" id="UP001597112"/>
    </source>
</evidence>
<dbReference type="Pfam" id="PF00072">
    <property type="entry name" value="Response_reg"/>
    <property type="match status" value="1"/>
</dbReference>
<evidence type="ECO:0000256" key="7">
    <source>
        <dbReference type="SAM" id="SignalP"/>
    </source>
</evidence>
<proteinExistence type="predicted"/>
<dbReference type="EC" id="2.7.13.3" evidence="2"/>
<dbReference type="PROSITE" id="PS50109">
    <property type="entry name" value="HIS_KIN"/>
    <property type="match status" value="1"/>
</dbReference>